<sequence>MLKPNVNFNKEKQVVLSIRVIFHRDTIATMLPAKCIQLYREFLTWCPRNPSGRATSSDDSTECYWSRIHAGRRCPTLGFSPVSWALVIYLKHFVTHINEILSLISHPIIYDRPFNGWPPRRATVTVLRCYVATRYGVVTEYGYKEHFYTAFPKVRRKSHVGLLISPKLENGWTDLANFGLELFVEVQGRFKRIKIKILTITLNKNQKTSQVLNQTVT</sequence>
<dbReference type="AlphaFoldDB" id="A0A2H1V2W3"/>
<dbReference type="EMBL" id="ODYU01000425">
    <property type="protein sequence ID" value="SOQ35171.1"/>
    <property type="molecule type" value="Genomic_DNA"/>
</dbReference>
<proteinExistence type="predicted"/>
<protein>
    <submittedName>
        <fullName evidence="1">SFRICE_021031</fullName>
    </submittedName>
</protein>
<gene>
    <name evidence="1" type="ORF">SFRICE_021031</name>
</gene>
<name>A0A2H1V2W3_SPOFR</name>
<reference evidence="1" key="1">
    <citation type="submission" date="2016-07" db="EMBL/GenBank/DDBJ databases">
        <authorList>
            <person name="Bretaudeau A."/>
        </authorList>
    </citation>
    <scope>NUCLEOTIDE SEQUENCE</scope>
    <source>
        <strain evidence="1">Rice</strain>
        <tissue evidence="1">Whole body</tissue>
    </source>
</reference>
<organism evidence="1">
    <name type="scientific">Spodoptera frugiperda</name>
    <name type="common">Fall armyworm</name>
    <dbReference type="NCBI Taxonomy" id="7108"/>
    <lineage>
        <taxon>Eukaryota</taxon>
        <taxon>Metazoa</taxon>
        <taxon>Ecdysozoa</taxon>
        <taxon>Arthropoda</taxon>
        <taxon>Hexapoda</taxon>
        <taxon>Insecta</taxon>
        <taxon>Pterygota</taxon>
        <taxon>Neoptera</taxon>
        <taxon>Endopterygota</taxon>
        <taxon>Lepidoptera</taxon>
        <taxon>Glossata</taxon>
        <taxon>Ditrysia</taxon>
        <taxon>Noctuoidea</taxon>
        <taxon>Noctuidae</taxon>
        <taxon>Amphipyrinae</taxon>
        <taxon>Spodoptera</taxon>
    </lineage>
</organism>
<accession>A0A2H1V2W3</accession>
<evidence type="ECO:0000313" key="1">
    <source>
        <dbReference type="EMBL" id="SOQ35171.1"/>
    </source>
</evidence>